<keyword evidence="3 6" id="KW-0256">Endoplasmic reticulum</keyword>
<keyword evidence="9" id="KW-1185">Reference proteome</keyword>
<feature type="transmembrane region" description="Helical" evidence="6">
    <location>
        <begin position="530"/>
        <end position="549"/>
    </location>
</feature>
<keyword evidence="5 6" id="KW-0472">Membrane</keyword>
<comment type="caution">
    <text evidence="6">Lacks conserved residue(s) required for the propagation of feature annotation.</text>
</comment>
<evidence type="ECO:0000256" key="2">
    <source>
        <dbReference type="ARBA" id="ARBA00022692"/>
    </source>
</evidence>
<proteinExistence type="predicted"/>
<feature type="transmembrane region" description="Helical" evidence="6">
    <location>
        <begin position="459"/>
        <end position="478"/>
    </location>
</feature>
<dbReference type="PROSITE" id="PS50845">
    <property type="entry name" value="RETICULON"/>
    <property type="match status" value="1"/>
</dbReference>
<evidence type="ECO:0000259" key="8">
    <source>
        <dbReference type="PROSITE" id="PS50845"/>
    </source>
</evidence>
<feature type="compositionally biased region" description="Basic and acidic residues" evidence="7">
    <location>
        <begin position="187"/>
        <end position="219"/>
    </location>
</feature>
<comment type="subcellular location">
    <subcellularLocation>
        <location evidence="1 6">Endoplasmic reticulum membrane</location>
        <topology evidence="1 6">Multi-pass membrane protein</topology>
    </subcellularLocation>
</comment>
<dbReference type="Proteomes" id="UP000694853">
    <property type="component" value="Unplaced"/>
</dbReference>
<evidence type="ECO:0000313" key="9">
    <source>
        <dbReference type="Proteomes" id="UP000694853"/>
    </source>
</evidence>
<dbReference type="GO" id="GO:0005789">
    <property type="term" value="C:endoplasmic reticulum membrane"/>
    <property type="evidence" value="ECO:0007669"/>
    <property type="project" value="UniProtKB-SubCell"/>
</dbReference>
<dbReference type="OrthoDB" id="567788at2759"/>
<evidence type="ECO:0000256" key="4">
    <source>
        <dbReference type="ARBA" id="ARBA00022989"/>
    </source>
</evidence>
<dbReference type="GeneID" id="113847317"/>
<feature type="transmembrane region" description="Helical" evidence="6">
    <location>
        <begin position="598"/>
        <end position="626"/>
    </location>
</feature>
<keyword evidence="4 6" id="KW-1133">Transmembrane helix</keyword>
<feature type="region of interest" description="Disordered" evidence="7">
    <location>
        <begin position="43"/>
        <end position="219"/>
    </location>
</feature>
<evidence type="ECO:0000256" key="1">
    <source>
        <dbReference type="ARBA" id="ARBA00004477"/>
    </source>
</evidence>
<dbReference type="PANTHER" id="PTHR46626">
    <property type="entry name" value="RETICULON-LIKE PROTEIN B17"/>
    <property type="match status" value="1"/>
</dbReference>
<accession>A0A8B8JKY2</accession>
<evidence type="ECO:0000256" key="3">
    <source>
        <dbReference type="ARBA" id="ARBA00022824"/>
    </source>
</evidence>
<dbReference type="InterPro" id="IPR044647">
    <property type="entry name" value="RTNLB17/18/21"/>
</dbReference>
<name>A0A8B8JKY2_ABRPR</name>
<feature type="compositionally biased region" description="Basic residues" evidence="7">
    <location>
        <begin position="66"/>
        <end position="78"/>
    </location>
</feature>
<sequence>MTHWQVEKEDKLGMEVSKRRIGARGSVVAGSVWESRMKSDEVRGGIKVFNAEDNPEENGNGGGASRSKRNPIGGKRKTWKSESFDGSIQVARGKPETQKSSEEQCKELSISSSSDGIKKSPIHSRKIAACADKFERSPIHSRKLRSESHKGGSDGGREGGDAGQLRKTKSDSIKKNAASASIQLRKTKSELNRVPDESTDGGCEKIEVENGKNDADDKNCMDVDDVCQEKVISSSSENVGVVQCSTELSVQGGDDDSDDVIVDEVDEGDEEEEFEIEMEERIDVKEISIPESEVVKEPENNKVVVNEQDNKVVVNKPEPKKVVVNEPEPKKVVVNEPESKKVVVNEPEQPKKILNEPESKRVVSAHMRFHHRNERRPVSVPLVQKHSPVRRNSTIYQNFPEANSIPKAQEYRSFPQTQSKLQSLVDLIMWRDVSRSAFVFGFGTFIIVSSSYAKDINLSLISVMSYISLVYLAVIFLYRSLICRGVIEVDDSNYVLGEEDAIWLLKLILPYLNECLSKLKALFSGDPGTTIKLAVLLFVLARCGSYITIWKMAKFGFFVVFTVPKICSSYSAQLTAYANFWIRRFRDAWDSCTHKKAVALGIFGLVWNLSSVVARIWAVFVLFAAFRYYQQHYLVRDECGEEEGLGGCDETWEEPVGVRQKQGRVANFVDTNKVKKGF</sequence>
<evidence type="ECO:0000256" key="6">
    <source>
        <dbReference type="RuleBase" id="RU363132"/>
    </source>
</evidence>
<feature type="compositionally biased region" description="Basic and acidic residues" evidence="7">
    <location>
        <begin position="93"/>
        <end position="106"/>
    </location>
</feature>
<reference evidence="10" key="2">
    <citation type="submission" date="2025-08" db="UniProtKB">
        <authorList>
            <consortium name="RefSeq"/>
        </authorList>
    </citation>
    <scope>IDENTIFICATION</scope>
    <source>
        <tissue evidence="10">Young leaves</tissue>
    </source>
</reference>
<evidence type="ECO:0000256" key="5">
    <source>
        <dbReference type="ARBA" id="ARBA00023136"/>
    </source>
</evidence>
<feature type="transmembrane region" description="Helical" evidence="6">
    <location>
        <begin position="555"/>
        <end position="577"/>
    </location>
</feature>
<evidence type="ECO:0000256" key="7">
    <source>
        <dbReference type="SAM" id="MobiDB-lite"/>
    </source>
</evidence>
<reference evidence="9" key="1">
    <citation type="journal article" date="2019" name="Toxins">
        <title>Detection of Abrin-Like and Prepropulchellin-Like Toxin Genes and Transcripts Using Whole Genome Sequencing and Full-Length Transcript Sequencing of Abrus precatorius.</title>
        <authorList>
            <person name="Hovde B.T."/>
            <person name="Daligault H.E."/>
            <person name="Hanschen E.R."/>
            <person name="Kunde Y.A."/>
            <person name="Johnson M.B."/>
            <person name="Starkenburg S.R."/>
            <person name="Johnson S.L."/>
        </authorList>
    </citation>
    <scope>NUCLEOTIDE SEQUENCE [LARGE SCALE GENOMIC DNA]</scope>
</reference>
<organism evidence="9 10">
    <name type="scientific">Abrus precatorius</name>
    <name type="common">Indian licorice</name>
    <name type="synonym">Glycine abrus</name>
    <dbReference type="NCBI Taxonomy" id="3816"/>
    <lineage>
        <taxon>Eukaryota</taxon>
        <taxon>Viridiplantae</taxon>
        <taxon>Streptophyta</taxon>
        <taxon>Embryophyta</taxon>
        <taxon>Tracheophyta</taxon>
        <taxon>Spermatophyta</taxon>
        <taxon>Magnoliopsida</taxon>
        <taxon>eudicotyledons</taxon>
        <taxon>Gunneridae</taxon>
        <taxon>Pentapetalae</taxon>
        <taxon>rosids</taxon>
        <taxon>fabids</taxon>
        <taxon>Fabales</taxon>
        <taxon>Fabaceae</taxon>
        <taxon>Papilionoideae</taxon>
        <taxon>50 kb inversion clade</taxon>
        <taxon>NPAAA clade</taxon>
        <taxon>indigoferoid/millettioid clade</taxon>
        <taxon>Abreae</taxon>
        <taxon>Abrus</taxon>
    </lineage>
</organism>
<dbReference type="PANTHER" id="PTHR46626:SF1">
    <property type="entry name" value="RETICULON-LIKE PROTEIN B21"/>
    <property type="match status" value="1"/>
</dbReference>
<gene>
    <name evidence="10" type="primary">LOC113847317</name>
</gene>
<dbReference type="Pfam" id="PF02453">
    <property type="entry name" value="Reticulon"/>
    <property type="match status" value="1"/>
</dbReference>
<feature type="transmembrane region" description="Helical" evidence="6">
    <location>
        <begin position="437"/>
        <end position="453"/>
    </location>
</feature>
<dbReference type="RefSeq" id="XP_027332135.1">
    <property type="nucleotide sequence ID" value="XM_027476334.1"/>
</dbReference>
<dbReference type="KEGG" id="aprc:113847317"/>
<dbReference type="AlphaFoldDB" id="A0A8B8JKY2"/>
<keyword evidence="2 6" id="KW-0812">Transmembrane</keyword>
<feature type="domain" description="Reticulon" evidence="8">
    <location>
        <begin position="424"/>
        <end position="587"/>
    </location>
</feature>
<feature type="compositionally biased region" description="Basic and acidic residues" evidence="7">
    <location>
        <begin position="132"/>
        <end position="160"/>
    </location>
</feature>
<evidence type="ECO:0000313" key="10">
    <source>
        <dbReference type="RefSeq" id="XP_027332135.1"/>
    </source>
</evidence>
<dbReference type="InterPro" id="IPR003388">
    <property type="entry name" value="Reticulon"/>
</dbReference>
<protein>
    <recommendedName>
        <fullName evidence="6">Reticulon-like protein</fullName>
    </recommendedName>
</protein>